<sequence>MEEYSSLIPQPIFRVSANTTSIRKGKIHDTKFRRIFRSIHLSTPIDIEIYKNLPKMSGEKVTGISKSKLDPKAPPFEPGKPWLPSSTPQNVVKDNRTRGQVTQTESTKSEPPETLRRKS</sequence>
<feature type="compositionally biased region" description="Polar residues" evidence="1">
    <location>
        <begin position="84"/>
        <end position="106"/>
    </location>
</feature>
<evidence type="ECO:0000313" key="2">
    <source>
        <dbReference type="EMBL" id="KAK9419484.1"/>
    </source>
</evidence>
<feature type="region of interest" description="Disordered" evidence="1">
    <location>
        <begin position="60"/>
        <end position="119"/>
    </location>
</feature>
<reference evidence="2 3" key="1">
    <citation type="journal article" date="2024" name="J. Plant Pathol.">
        <title>Sequence and assembly of the genome of Seiridium unicorne, isolate CBS 538.82, causal agent of cypress canker disease.</title>
        <authorList>
            <person name="Scali E."/>
            <person name="Rocca G.D."/>
            <person name="Danti R."/>
            <person name="Garbelotto M."/>
            <person name="Barberini S."/>
            <person name="Baroncelli R."/>
            <person name="Emiliani G."/>
        </authorList>
    </citation>
    <scope>NUCLEOTIDE SEQUENCE [LARGE SCALE GENOMIC DNA]</scope>
    <source>
        <strain evidence="2 3">BM-138-508</strain>
    </source>
</reference>
<feature type="compositionally biased region" description="Basic and acidic residues" evidence="1">
    <location>
        <begin position="107"/>
        <end position="119"/>
    </location>
</feature>
<keyword evidence="3" id="KW-1185">Reference proteome</keyword>
<protein>
    <submittedName>
        <fullName evidence="2">Uncharacterized protein</fullName>
    </submittedName>
</protein>
<dbReference type="Proteomes" id="UP001408356">
    <property type="component" value="Unassembled WGS sequence"/>
</dbReference>
<organism evidence="2 3">
    <name type="scientific">Seiridium unicorne</name>
    <dbReference type="NCBI Taxonomy" id="138068"/>
    <lineage>
        <taxon>Eukaryota</taxon>
        <taxon>Fungi</taxon>
        <taxon>Dikarya</taxon>
        <taxon>Ascomycota</taxon>
        <taxon>Pezizomycotina</taxon>
        <taxon>Sordariomycetes</taxon>
        <taxon>Xylariomycetidae</taxon>
        <taxon>Amphisphaeriales</taxon>
        <taxon>Sporocadaceae</taxon>
        <taxon>Seiridium</taxon>
    </lineage>
</organism>
<gene>
    <name evidence="2" type="ORF">SUNI508_07459</name>
</gene>
<accession>A0ABR2UY66</accession>
<evidence type="ECO:0000256" key="1">
    <source>
        <dbReference type="SAM" id="MobiDB-lite"/>
    </source>
</evidence>
<name>A0ABR2UY66_9PEZI</name>
<comment type="caution">
    <text evidence="2">The sequence shown here is derived from an EMBL/GenBank/DDBJ whole genome shotgun (WGS) entry which is preliminary data.</text>
</comment>
<evidence type="ECO:0000313" key="3">
    <source>
        <dbReference type="Proteomes" id="UP001408356"/>
    </source>
</evidence>
<proteinExistence type="predicted"/>
<dbReference type="EMBL" id="JARVKF010000320">
    <property type="protein sequence ID" value="KAK9419484.1"/>
    <property type="molecule type" value="Genomic_DNA"/>
</dbReference>